<dbReference type="Proteomes" id="UP000030645">
    <property type="component" value="Unassembled WGS sequence"/>
</dbReference>
<dbReference type="InterPro" id="IPR002401">
    <property type="entry name" value="Cyt_P450_E_grp-I"/>
</dbReference>
<dbReference type="PANTHER" id="PTHR47947">
    <property type="entry name" value="CYTOCHROME P450 82C3-RELATED"/>
    <property type="match status" value="1"/>
</dbReference>
<keyword evidence="6 8" id="KW-0503">Monooxygenase</keyword>
<dbReference type="PROSITE" id="PS00086">
    <property type="entry name" value="CYTOCHROME_P450"/>
    <property type="match status" value="1"/>
</dbReference>
<sequence>MEMFDSYHYLALFLLIFLIAKLVLIRSKNKNSPPTPFSLPLIGHLHLLKQPLYRTLQTLSLKYGPIFSLRLGFRSFVIISSPSFVKACFTKNDVVFANRPRIMAGDHLSYNYSSSVWAPYGDLWRGLRRFTTIEIFSQKSLHKFSYVREEEVCSIVRQLFKASNKGPQKVDLNHLIFLLTFNVTTRISVGKQLIGEEISSTVVGKQRLKEVKDLFFPAQSMTNLCDLFPVLRWIGYGGLEKNMIRLQRKRDEFLQGLIEKIRRKKIASLEEEITLVHRLLSAQESEPEFYSEDVIRSIVLIMFVAGTDTSANTIEWCISLLLNHPQVLQKLRNEIDSNVGHGRLVKESDLPKLPYLRCVIHETLRLYPIVPLLLPHFSSEDCTLGGYQIPQGTTLLVNAWAIHRDSNVWDEPNTFKPERFEEHHMLEGEREGNNFRFIPFGIGRRACPGEGMGIRTASLAVGTLLQCFDWERVGKELDMSQGYGITLFKSRPLEVFKILTKNQHPKGYNETNNNLPPSPPSLPMNGQSATSIFSKSHSTGPSNPSLPSTAKSSSSAADSQTSPHLLC</sequence>
<dbReference type="InterPro" id="IPR017972">
    <property type="entry name" value="Cyt_P450_CS"/>
</dbReference>
<feature type="binding site" description="axial binding residue" evidence="7">
    <location>
        <position position="447"/>
    </location>
    <ligand>
        <name>heme</name>
        <dbReference type="ChEBI" id="CHEBI:30413"/>
    </ligand>
    <ligandPart>
        <name>Fe</name>
        <dbReference type="ChEBI" id="CHEBI:18248"/>
    </ligandPart>
</feature>
<dbReference type="InterPro" id="IPR001128">
    <property type="entry name" value="Cyt_P450"/>
</dbReference>
<dbReference type="GO" id="GO:0005506">
    <property type="term" value="F:iron ion binding"/>
    <property type="evidence" value="ECO:0007669"/>
    <property type="project" value="InterPro"/>
</dbReference>
<dbReference type="Pfam" id="PF00067">
    <property type="entry name" value="p450"/>
    <property type="match status" value="1"/>
</dbReference>
<comment type="cofactor">
    <cofactor evidence="7">
        <name>heme</name>
        <dbReference type="ChEBI" id="CHEBI:30413"/>
    </cofactor>
</comment>
<keyword evidence="10" id="KW-0812">Transmembrane</keyword>
<name>W9RG47_9ROSA</name>
<keyword evidence="2 7" id="KW-0349">Heme</keyword>
<dbReference type="FunFam" id="1.10.630.10:FF:000081">
    <property type="entry name" value="Cytochrome P450 CYP81N5"/>
    <property type="match status" value="1"/>
</dbReference>
<feature type="compositionally biased region" description="Polar residues" evidence="9">
    <location>
        <begin position="524"/>
        <end position="541"/>
    </location>
</feature>
<evidence type="ECO:0000256" key="9">
    <source>
        <dbReference type="SAM" id="MobiDB-lite"/>
    </source>
</evidence>
<keyword evidence="10" id="KW-0472">Membrane</keyword>
<evidence type="ECO:0000256" key="3">
    <source>
        <dbReference type="ARBA" id="ARBA00022723"/>
    </source>
</evidence>
<feature type="compositionally biased region" description="Low complexity" evidence="9">
    <location>
        <begin position="542"/>
        <end position="567"/>
    </location>
</feature>
<keyword evidence="4 8" id="KW-0560">Oxidoreductase</keyword>
<dbReference type="CDD" id="cd20653">
    <property type="entry name" value="CYP81"/>
    <property type="match status" value="1"/>
</dbReference>
<dbReference type="PRINTS" id="PR00385">
    <property type="entry name" value="P450"/>
</dbReference>
<dbReference type="InterPro" id="IPR036396">
    <property type="entry name" value="Cyt_P450_sf"/>
</dbReference>
<dbReference type="Gene3D" id="1.10.630.10">
    <property type="entry name" value="Cytochrome P450"/>
    <property type="match status" value="1"/>
</dbReference>
<keyword evidence="3 7" id="KW-0479">Metal-binding</keyword>
<dbReference type="GO" id="GO:0016705">
    <property type="term" value="F:oxidoreductase activity, acting on paired donors, with incorporation or reduction of molecular oxygen"/>
    <property type="evidence" value="ECO:0007669"/>
    <property type="project" value="InterPro"/>
</dbReference>
<dbReference type="GO" id="GO:0004497">
    <property type="term" value="F:monooxygenase activity"/>
    <property type="evidence" value="ECO:0007669"/>
    <property type="project" value="UniProtKB-KW"/>
</dbReference>
<dbReference type="EMBL" id="KE345004">
    <property type="protein sequence ID" value="EXB89257.1"/>
    <property type="molecule type" value="Genomic_DNA"/>
</dbReference>
<dbReference type="GO" id="GO:0020037">
    <property type="term" value="F:heme binding"/>
    <property type="evidence" value="ECO:0007669"/>
    <property type="project" value="InterPro"/>
</dbReference>
<dbReference type="STRING" id="981085.W9RG47"/>
<keyword evidence="5 7" id="KW-0408">Iron</keyword>
<accession>W9RG47</accession>
<evidence type="ECO:0000256" key="5">
    <source>
        <dbReference type="ARBA" id="ARBA00023004"/>
    </source>
</evidence>
<keyword evidence="12" id="KW-1185">Reference proteome</keyword>
<feature type="region of interest" description="Disordered" evidence="9">
    <location>
        <begin position="504"/>
        <end position="567"/>
    </location>
</feature>
<feature type="transmembrane region" description="Helical" evidence="10">
    <location>
        <begin position="6"/>
        <end position="24"/>
    </location>
</feature>
<comment type="similarity">
    <text evidence="1 8">Belongs to the cytochrome P450 family.</text>
</comment>
<dbReference type="SUPFAM" id="SSF48264">
    <property type="entry name" value="Cytochrome P450"/>
    <property type="match status" value="1"/>
</dbReference>
<evidence type="ECO:0000256" key="2">
    <source>
        <dbReference type="ARBA" id="ARBA00022617"/>
    </source>
</evidence>
<dbReference type="eggNOG" id="KOG0156">
    <property type="taxonomic scope" value="Eukaryota"/>
</dbReference>
<organism evidence="11 12">
    <name type="scientific">Morus notabilis</name>
    <dbReference type="NCBI Taxonomy" id="981085"/>
    <lineage>
        <taxon>Eukaryota</taxon>
        <taxon>Viridiplantae</taxon>
        <taxon>Streptophyta</taxon>
        <taxon>Embryophyta</taxon>
        <taxon>Tracheophyta</taxon>
        <taxon>Spermatophyta</taxon>
        <taxon>Magnoliopsida</taxon>
        <taxon>eudicotyledons</taxon>
        <taxon>Gunneridae</taxon>
        <taxon>Pentapetalae</taxon>
        <taxon>rosids</taxon>
        <taxon>fabids</taxon>
        <taxon>Rosales</taxon>
        <taxon>Moraceae</taxon>
        <taxon>Moreae</taxon>
        <taxon>Morus</taxon>
    </lineage>
</organism>
<evidence type="ECO:0000313" key="11">
    <source>
        <dbReference type="EMBL" id="EXB89257.1"/>
    </source>
</evidence>
<evidence type="ECO:0000256" key="6">
    <source>
        <dbReference type="ARBA" id="ARBA00023033"/>
    </source>
</evidence>
<dbReference type="InterPro" id="IPR050651">
    <property type="entry name" value="Plant_Cytochrome_P450_Monoox"/>
</dbReference>
<keyword evidence="10" id="KW-1133">Transmembrane helix</keyword>
<dbReference type="PRINTS" id="PR00463">
    <property type="entry name" value="EP450I"/>
</dbReference>
<reference evidence="12" key="1">
    <citation type="submission" date="2013-01" db="EMBL/GenBank/DDBJ databases">
        <title>Draft Genome Sequence of a Mulberry Tree, Morus notabilis C.K. Schneid.</title>
        <authorList>
            <person name="He N."/>
            <person name="Zhao S."/>
        </authorList>
    </citation>
    <scope>NUCLEOTIDE SEQUENCE</scope>
</reference>
<proteinExistence type="inferred from homology"/>
<gene>
    <name evidence="11" type="ORF">L484_006811</name>
</gene>
<dbReference type="PANTHER" id="PTHR47947:SF13">
    <property type="entry name" value="CYTOCHROME P450, FAMILY 81, SUBFAMILY K, POLYPEPTIDE 1-RELATED"/>
    <property type="match status" value="1"/>
</dbReference>
<evidence type="ECO:0000256" key="4">
    <source>
        <dbReference type="ARBA" id="ARBA00023002"/>
    </source>
</evidence>
<evidence type="ECO:0000256" key="1">
    <source>
        <dbReference type="ARBA" id="ARBA00010617"/>
    </source>
</evidence>
<evidence type="ECO:0000256" key="10">
    <source>
        <dbReference type="SAM" id="Phobius"/>
    </source>
</evidence>
<evidence type="ECO:0000313" key="12">
    <source>
        <dbReference type="Proteomes" id="UP000030645"/>
    </source>
</evidence>
<evidence type="ECO:0000256" key="8">
    <source>
        <dbReference type="RuleBase" id="RU000461"/>
    </source>
</evidence>
<evidence type="ECO:0000256" key="7">
    <source>
        <dbReference type="PIRSR" id="PIRSR602401-1"/>
    </source>
</evidence>
<dbReference type="AlphaFoldDB" id="W9RG47"/>
<protein>
    <submittedName>
        <fullName evidence="11">Isoflavone 2'-hydroxylase</fullName>
    </submittedName>
</protein>